<keyword evidence="1" id="KW-1133">Transmembrane helix</keyword>
<evidence type="ECO:0000256" key="1">
    <source>
        <dbReference type="SAM" id="Phobius"/>
    </source>
</evidence>
<protein>
    <submittedName>
        <fullName evidence="2">Uncharacterized protein</fullName>
    </submittedName>
</protein>
<gene>
    <name evidence="2" type="ORF">WPS_32260</name>
</gene>
<keyword evidence="3" id="KW-1185">Reference proteome</keyword>
<organism evidence="2 3">
    <name type="scientific">Vulcanimicrobium alpinum</name>
    <dbReference type="NCBI Taxonomy" id="3016050"/>
    <lineage>
        <taxon>Bacteria</taxon>
        <taxon>Bacillati</taxon>
        <taxon>Vulcanimicrobiota</taxon>
        <taxon>Vulcanimicrobiia</taxon>
        <taxon>Vulcanimicrobiales</taxon>
        <taxon>Vulcanimicrobiaceae</taxon>
        <taxon>Vulcanimicrobium</taxon>
    </lineage>
</organism>
<feature type="transmembrane region" description="Helical" evidence="1">
    <location>
        <begin position="65"/>
        <end position="84"/>
    </location>
</feature>
<dbReference type="AlphaFoldDB" id="A0AAN2CAR7"/>
<dbReference type="EMBL" id="AP025523">
    <property type="protein sequence ID" value="BDE07950.1"/>
    <property type="molecule type" value="Genomic_DNA"/>
</dbReference>
<keyword evidence="1" id="KW-0472">Membrane</keyword>
<dbReference type="KEGG" id="vab:WPS_32260"/>
<keyword evidence="1" id="KW-0812">Transmembrane</keyword>
<evidence type="ECO:0000313" key="3">
    <source>
        <dbReference type="Proteomes" id="UP001317532"/>
    </source>
</evidence>
<evidence type="ECO:0000313" key="2">
    <source>
        <dbReference type="EMBL" id="BDE07950.1"/>
    </source>
</evidence>
<dbReference type="Proteomes" id="UP001317532">
    <property type="component" value="Chromosome"/>
</dbReference>
<sequence length="102" mass="10672">MVESRLAPQISGAFRRISWGAIFAGLFVALATQLLLSILGVGIGASTIHIGSSDSASASGLEIGSAIWFFFSILIALFVGGWVAGTVRNLSRCLVLLVICFL</sequence>
<feature type="transmembrane region" description="Helical" evidence="1">
    <location>
        <begin position="21"/>
        <end position="45"/>
    </location>
</feature>
<accession>A0AAN2CAR7</accession>
<name>A0AAN2CAR7_UNVUL</name>
<dbReference type="RefSeq" id="WP_317995510.1">
    <property type="nucleotide sequence ID" value="NZ_AP025523.1"/>
</dbReference>
<reference evidence="2 3" key="1">
    <citation type="journal article" date="2022" name="ISME Commun">
        <title>Vulcanimicrobium alpinus gen. nov. sp. nov., the first cultivated representative of the candidate phylum 'Eremiobacterota', is a metabolically versatile aerobic anoxygenic phototroph.</title>
        <authorList>
            <person name="Yabe S."/>
            <person name="Muto K."/>
            <person name="Abe K."/>
            <person name="Yokota A."/>
            <person name="Staudigel H."/>
            <person name="Tebo B.M."/>
        </authorList>
    </citation>
    <scope>NUCLEOTIDE SEQUENCE [LARGE SCALE GENOMIC DNA]</scope>
    <source>
        <strain evidence="2 3">WC8-2</strain>
    </source>
</reference>
<proteinExistence type="predicted"/>